<comment type="catalytic activity">
    <reaction evidence="9 10 11">
        <text>adenosine(37) in tRNA + dimethylallyl diphosphate = N(6)-dimethylallyladenosine(37) in tRNA + diphosphate</text>
        <dbReference type="Rhea" id="RHEA:26482"/>
        <dbReference type="Rhea" id="RHEA-COMP:10162"/>
        <dbReference type="Rhea" id="RHEA-COMP:10375"/>
        <dbReference type="ChEBI" id="CHEBI:33019"/>
        <dbReference type="ChEBI" id="CHEBI:57623"/>
        <dbReference type="ChEBI" id="CHEBI:74411"/>
        <dbReference type="ChEBI" id="CHEBI:74415"/>
        <dbReference type="EC" id="2.5.1.75"/>
    </reaction>
</comment>
<evidence type="ECO:0000256" key="10">
    <source>
        <dbReference type="HAMAP-Rule" id="MF_00185"/>
    </source>
</evidence>
<dbReference type="InterPro" id="IPR018022">
    <property type="entry name" value="IPT"/>
</dbReference>
<keyword evidence="7 10" id="KW-0067">ATP-binding</keyword>
<dbReference type="SUPFAM" id="SSF52540">
    <property type="entry name" value="P-loop containing nucleoside triphosphate hydrolases"/>
    <property type="match status" value="2"/>
</dbReference>
<dbReference type="EC" id="2.5.1.75" evidence="10"/>
<evidence type="ECO:0000313" key="15">
    <source>
        <dbReference type="Proteomes" id="UP000230729"/>
    </source>
</evidence>
<evidence type="ECO:0000256" key="13">
    <source>
        <dbReference type="RuleBase" id="RU003785"/>
    </source>
</evidence>
<dbReference type="EMBL" id="PCSD01000029">
    <property type="protein sequence ID" value="PIP33990.1"/>
    <property type="molecule type" value="Genomic_DNA"/>
</dbReference>
<evidence type="ECO:0000256" key="2">
    <source>
        <dbReference type="ARBA" id="ARBA00003213"/>
    </source>
</evidence>
<dbReference type="InterPro" id="IPR027417">
    <property type="entry name" value="P-loop_NTPase"/>
</dbReference>
<keyword evidence="5 10" id="KW-0819">tRNA processing</keyword>
<feature type="binding site" evidence="10">
    <location>
        <begin position="13"/>
        <end position="20"/>
    </location>
    <ligand>
        <name>ATP</name>
        <dbReference type="ChEBI" id="CHEBI:30616"/>
    </ligand>
</feature>
<evidence type="ECO:0000256" key="11">
    <source>
        <dbReference type="RuleBase" id="RU003783"/>
    </source>
</evidence>
<dbReference type="PANTHER" id="PTHR11088:SF60">
    <property type="entry name" value="TRNA DIMETHYLALLYLTRANSFERASE"/>
    <property type="match status" value="1"/>
</dbReference>
<dbReference type="Gene3D" id="3.40.50.300">
    <property type="entry name" value="P-loop containing nucleotide triphosphate hydrolases"/>
    <property type="match status" value="1"/>
</dbReference>
<comment type="caution">
    <text evidence="10">Lacks conserved residue(s) required for the propagation of feature annotation.</text>
</comment>
<evidence type="ECO:0000256" key="5">
    <source>
        <dbReference type="ARBA" id="ARBA00022694"/>
    </source>
</evidence>
<comment type="subunit">
    <text evidence="10">Monomer.</text>
</comment>
<evidence type="ECO:0000256" key="12">
    <source>
        <dbReference type="RuleBase" id="RU003784"/>
    </source>
</evidence>
<comment type="function">
    <text evidence="2 10 12">Catalyzes the transfer of a dimethylallyl group onto the adenine at position 37 in tRNAs that read codons beginning with uridine, leading to the formation of N6-(dimethylallyl)adenosine (i(6)A).</text>
</comment>
<keyword evidence="6 10" id="KW-0547">Nucleotide-binding</keyword>
<evidence type="ECO:0000256" key="6">
    <source>
        <dbReference type="ARBA" id="ARBA00022741"/>
    </source>
</evidence>
<feature type="region of interest" description="Interaction with substrate tRNA" evidence="10">
    <location>
        <begin position="38"/>
        <end position="41"/>
    </location>
</feature>
<feature type="site" description="Interaction with substrate tRNA" evidence="10">
    <location>
        <position position="112"/>
    </location>
</feature>
<evidence type="ECO:0000256" key="8">
    <source>
        <dbReference type="ARBA" id="ARBA00022842"/>
    </source>
</evidence>
<dbReference type="HAMAP" id="MF_00185">
    <property type="entry name" value="IPP_trans"/>
    <property type="match status" value="1"/>
</dbReference>
<dbReference type="GO" id="GO:0005524">
    <property type="term" value="F:ATP binding"/>
    <property type="evidence" value="ECO:0007669"/>
    <property type="project" value="UniProtKB-UniRule"/>
</dbReference>
<proteinExistence type="inferred from homology"/>
<dbReference type="Pfam" id="PF01715">
    <property type="entry name" value="IPPT"/>
    <property type="match status" value="1"/>
</dbReference>
<comment type="similarity">
    <text evidence="3 10 13">Belongs to the IPP transferase family.</text>
</comment>
<dbReference type="GO" id="GO:0006400">
    <property type="term" value="P:tRNA modification"/>
    <property type="evidence" value="ECO:0007669"/>
    <property type="project" value="TreeGrafter"/>
</dbReference>
<evidence type="ECO:0000256" key="7">
    <source>
        <dbReference type="ARBA" id="ARBA00022840"/>
    </source>
</evidence>
<dbReference type="AlphaFoldDB" id="A0A2G9ZN59"/>
<comment type="cofactor">
    <cofactor evidence="1 10">
        <name>Mg(2+)</name>
        <dbReference type="ChEBI" id="CHEBI:18420"/>
    </cofactor>
</comment>
<accession>A0A2G9ZN59</accession>
<dbReference type="Proteomes" id="UP000230729">
    <property type="component" value="Unassembled WGS sequence"/>
</dbReference>
<sequence length="317" mass="36097">MSSTRQKLIAILGPTASGKTSLAVRLARHFRGEIISADSRQVFRGLDIGTGKDLKEYSGSDGSGRLWRVPYHLLDVIDPSEEYSLAQYQKAVLLAMAGIHQRGRIPFLAGGSGLYAQAVIDNYQLDDRGPDRELRAALNGLSTEEIFRRLSEADPEQTYGLSASEKANRHRLIRRLEKIKQGNNICRTGQPLFDSLVLALSRPRSELDERIQARLRARLESEDLIKEVENLLASGLSAQRLISFGLEYKYIVLYLQKKLSYEQLFEQLFIAIRQFSRRQLTWLRRWEKQGRAIHWLKDTQEALALTADFLRAEKNAP</sequence>
<keyword evidence="8 10" id="KW-0460">Magnesium</keyword>
<evidence type="ECO:0000256" key="9">
    <source>
        <dbReference type="ARBA" id="ARBA00049563"/>
    </source>
</evidence>
<feature type="binding site" evidence="10">
    <location>
        <begin position="15"/>
        <end position="20"/>
    </location>
    <ligand>
        <name>substrate</name>
    </ligand>
</feature>
<keyword evidence="4 10" id="KW-0808">Transferase</keyword>
<dbReference type="InterPro" id="IPR039657">
    <property type="entry name" value="Dimethylallyltransferase"/>
</dbReference>
<dbReference type="PANTHER" id="PTHR11088">
    <property type="entry name" value="TRNA DIMETHYLALLYLTRANSFERASE"/>
    <property type="match status" value="1"/>
</dbReference>
<evidence type="ECO:0000256" key="4">
    <source>
        <dbReference type="ARBA" id="ARBA00022679"/>
    </source>
</evidence>
<protein>
    <recommendedName>
        <fullName evidence="10">tRNA dimethylallyltransferase</fullName>
        <ecNumber evidence="10">2.5.1.75</ecNumber>
    </recommendedName>
    <alternativeName>
        <fullName evidence="10">Dimethylallyl diphosphate:tRNA dimethylallyltransferase</fullName>
        <shortName evidence="10">DMAPP:tRNA dimethylallyltransferase</shortName>
        <shortName evidence="10">DMATase</shortName>
    </alternativeName>
    <alternativeName>
        <fullName evidence="10">Isopentenyl-diphosphate:tRNA isopentenyltransferase</fullName>
        <shortName evidence="10">IPP transferase</shortName>
        <shortName evidence="10">IPPT</shortName>
        <shortName evidence="10">IPTase</shortName>
    </alternativeName>
</protein>
<evidence type="ECO:0000256" key="3">
    <source>
        <dbReference type="ARBA" id="ARBA00005842"/>
    </source>
</evidence>
<organism evidence="14 15">
    <name type="scientific">Candidatus Falkowbacteria bacterium CG23_combo_of_CG06-09_8_20_14_all_49_15</name>
    <dbReference type="NCBI Taxonomy" id="1974572"/>
    <lineage>
        <taxon>Bacteria</taxon>
        <taxon>Candidatus Falkowiibacteriota</taxon>
    </lineage>
</organism>
<feature type="site" description="Interaction with substrate tRNA" evidence="10">
    <location>
        <position position="135"/>
    </location>
</feature>
<comment type="caution">
    <text evidence="14">The sequence shown here is derived from an EMBL/GenBank/DDBJ whole genome shotgun (WGS) entry which is preliminary data.</text>
</comment>
<dbReference type="NCBIfam" id="TIGR00174">
    <property type="entry name" value="miaA"/>
    <property type="match status" value="1"/>
</dbReference>
<dbReference type="GO" id="GO:0052381">
    <property type="term" value="F:tRNA dimethylallyltransferase activity"/>
    <property type="evidence" value="ECO:0007669"/>
    <property type="project" value="UniProtKB-UniRule"/>
</dbReference>
<evidence type="ECO:0000256" key="1">
    <source>
        <dbReference type="ARBA" id="ARBA00001946"/>
    </source>
</evidence>
<gene>
    <name evidence="10 14" type="primary">miaA</name>
    <name evidence="14" type="ORF">COX22_01420</name>
</gene>
<reference evidence="14 15" key="1">
    <citation type="submission" date="2017-09" db="EMBL/GenBank/DDBJ databases">
        <title>Depth-based differentiation of microbial function through sediment-hosted aquifers and enrichment of novel symbionts in the deep terrestrial subsurface.</title>
        <authorList>
            <person name="Probst A.J."/>
            <person name="Ladd B."/>
            <person name="Jarett J.K."/>
            <person name="Geller-Mcgrath D.E."/>
            <person name="Sieber C.M."/>
            <person name="Emerson J.B."/>
            <person name="Anantharaman K."/>
            <person name="Thomas B.C."/>
            <person name="Malmstrom R."/>
            <person name="Stieglmeier M."/>
            <person name="Klingl A."/>
            <person name="Woyke T."/>
            <person name="Ryan C.M."/>
            <person name="Banfield J.F."/>
        </authorList>
    </citation>
    <scope>NUCLEOTIDE SEQUENCE [LARGE SCALE GENOMIC DNA]</scope>
    <source>
        <strain evidence="14">CG23_combo_of_CG06-09_8_20_14_all_49_15</strain>
    </source>
</reference>
<evidence type="ECO:0000313" key="14">
    <source>
        <dbReference type="EMBL" id="PIP33990.1"/>
    </source>
</evidence>
<name>A0A2G9ZN59_9BACT</name>